<accession>A0A0K2SVC6</accession>
<evidence type="ECO:0000313" key="3">
    <source>
        <dbReference type="EMBL" id="CDW17649.1"/>
    </source>
</evidence>
<evidence type="ECO:0000259" key="2">
    <source>
        <dbReference type="Pfam" id="PF00339"/>
    </source>
</evidence>
<name>A0A0K2SVC6_LEPSM</name>
<proteinExistence type="inferred from homology"/>
<dbReference type="SUPFAM" id="SSF81296">
    <property type="entry name" value="E set domains"/>
    <property type="match status" value="1"/>
</dbReference>
<dbReference type="InterPro" id="IPR014756">
    <property type="entry name" value="Ig_E-set"/>
</dbReference>
<dbReference type="InterPro" id="IPR011021">
    <property type="entry name" value="Arrestin-like_N"/>
</dbReference>
<organism evidence="3">
    <name type="scientific">Lepeophtheirus salmonis</name>
    <name type="common">Salmon louse</name>
    <name type="synonym">Caligus salmonis</name>
    <dbReference type="NCBI Taxonomy" id="72036"/>
    <lineage>
        <taxon>Eukaryota</taxon>
        <taxon>Metazoa</taxon>
        <taxon>Ecdysozoa</taxon>
        <taxon>Arthropoda</taxon>
        <taxon>Crustacea</taxon>
        <taxon>Multicrustacea</taxon>
        <taxon>Hexanauplia</taxon>
        <taxon>Copepoda</taxon>
        <taxon>Siphonostomatoida</taxon>
        <taxon>Caligidae</taxon>
        <taxon>Lepeophtheirus</taxon>
    </lineage>
</organism>
<feature type="non-terminal residue" evidence="3">
    <location>
        <position position="1"/>
    </location>
</feature>
<dbReference type="Gene3D" id="2.60.40.640">
    <property type="match status" value="1"/>
</dbReference>
<dbReference type="AlphaFoldDB" id="A0A0K2SVC6"/>
<feature type="domain" description="Arrestin-like N-terminal" evidence="2">
    <location>
        <begin position="5"/>
        <end position="128"/>
    </location>
</feature>
<comment type="similarity">
    <text evidence="1">Belongs to the arrestin family.</text>
</comment>
<dbReference type="InterPro" id="IPR014752">
    <property type="entry name" value="Arrestin-like_C"/>
</dbReference>
<reference evidence="3" key="1">
    <citation type="submission" date="2014-05" db="EMBL/GenBank/DDBJ databases">
        <authorList>
            <person name="Chronopoulou M."/>
        </authorList>
    </citation>
    <scope>NUCLEOTIDE SEQUENCE</scope>
    <source>
        <tissue evidence="3">Whole organism</tissue>
    </source>
</reference>
<sequence length="291" mass="33709">LGLDDDPFRVYESGELVKGYIIFNQTSLPPSIKSIEINVMGYEKSKLSNWIDHVFFKQRVPIPLLHKRNVTTIKSKRTRVHFFSFKLPIALPSSIRTSFGSIRYSLTLVLNAKRKKEKLSPMSFDVVNLRSPVCTLIHKLEKGKINLYGRKNMFGSMKTMDLFFNNGVLLLNDLIEARIQVFYNQHESNIVHGVCCLTMRIKLFVQSHKTALGSQVLWREQKSFYTQSCESNETSFHVRMDISKGKLDELWRSSLVKFMLKVTFIVETNTNGTFKRYLSGPIFENPRLKLN</sequence>
<dbReference type="Pfam" id="PF00339">
    <property type="entry name" value="Arrestin_N"/>
    <property type="match status" value="1"/>
</dbReference>
<dbReference type="EMBL" id="HACA01000288">
    <property type="protein sequence ID" value="CDW17649.1"/>
    <property type="molecule type" value="Transcribed_RNA"/>
</dbReference>
<evidence type="ECO:0000256" key="1">
    <source>
        <dbReference type="ARBA" id="ARBA00005298"/>
    </source>
</evidence>
<protein>
    <recommendedName>
        <fullName evidence="2">Arrestin-like N-terminal domain-containing protein</fullName>
    </recommendedName>
</protein>